<dbReference type="GO" id="GO:0005524">
    <property type="term" value="F:ATP binding"/>
    <property type="evidence" value="ECO:0007669"/>
    <property type="project" value="UniProtKB-KW"/>
</dbReference>
<dbReference type="Gene3D" id="3.40.50.300">
    <property type="entry name" value="P-loop containing nucleotide triphosphate hydrolases"/>
    <property type="match status" value="1"/>
</dbReference>
<comment type="subcellular location">
    <subcellularLocation>
        <location evidence="1">Cell membrane</location>
        <topology evidence="1">Peripheral membrane protein</topology>
    </subcellularLocation>
</comment>
<name>A0ABT4ID87_9ACTO</name>
<evidence type="ECO:0000256" key="4">
    <source>
        <dbReference type="ARBA" id="ARBA00022840"/>
    </source>
</evidence>
<dbReference type="RefSeq" id="WP_268918715.1">
    <property type="nucleotide sequence ID" value="NZ_JAPTMY010000061.1"/>
</dbReference>
<gene>
    <name evidence="7" type="ORF">OHJ16_15985</name>
</gene>
<keyword evidence="4 7" id="KW-0067">ATP-binding</keyword>
<keyword evidence="5" id="KW-0046">Antibiotic resistance</keyword>
<keyword evidence="3" id="KW-0547">Nucleotide-binding</keyword>
<comment type="caution">
    <text evidence="7">The sequence shown here is derived from an EMBL/GenBank/DDBJ whole genome shotgun (WGS) entry which is preliminary data.</text>
</comment>
<dbReference type="PANTHER" id="PTHR42711:SF4">
    <property type="entry name" value="ABC TRANSPORTER RELATED"/>
    <property type="match status" value="1"/>
</dbReference>
<evidence type="ECO:0000259" key="6">
    <source>
        <dbReference type="PROSITE" id="PS50893"/>
    </source>
</evidence>
<dbReference type="InterPro" id="IPR003439">
    <property type="entry name" value="ABC_transporter-like_ATP-bd"/>
</dbReference>
<dbReference type="PANTHER" id="PTHR42711">
    <property type="entry name" value="ABC TRANSPORTER ATP-BINDING PROTEIN"/>
    <property type="match status" value="1"/>
</dbReference>
<reference evidence="7" key="1">
    <citation type="submission" date="2022-10" db="EMBL/GenBank/DDBJ databases">
        <title>Genome sequence of Actinomyces israelii ATCC 10048.</title>
        <authorList>
            <person name="Watt R.M."/>
            <person name="Tong W.M."/>
        </authorList>
    </citation>
    <scope>NUCLEOTIDE SEQUENCE</scope>
    <source>
        <strain evidence="7">ATCC 10048</strain>
    </source>
</reference>
<dbReference type="Proteomes" id="UP001072034">
    <property type="component" value="Unassembled WGS sequence"/>
</dbReference>
<protein>
    <submittedName>
        <fullName evidence="7">ATP-binding cassette domain-containing protein</fullName>
    </submittedName>
</protein>
<sequence>MASELHSIRCSRLTKRYRIKQREEGTLSAVASLFKSHYKTVTAIRDVDFTVAAGESVGLLGGNGAGKTTLLRMLAGVIAPTRGSINAAGYVPSDHRYAYLQDISLMMGQKGQLQWDIPVVESFRLHQAIYNVTDSDYRSRLASLIDALGIEPYLSKPTRSLSLGERMRCEVAKALLHAPRMLFLDEPTIGLDPDVQRQLRTYLRRYCQERGASLLLTSHNIRDIEELCPRVIALGEGAIIYDGSFRGLIERHRPGGKLNVSVAAADASTLEACCSARGLALENAGEGEYMIVIPETEFGPVLHWLSEQVTLLKMSRGEPRTEDVVADLYQQSGM</sequence>
<dbReference type="InterPro" id="IPR027417">
    <property type="entry name" value="P-loop_NTPase"/>
</dbReference>
<evidence type="ECO:0000256" key="2">
    <source>
        <dbReference type="ARBA" id="ARBA00022448"/>
    </source>
</evidence>
<feature type="domain" description="ABC transporter" evidence="6">
    <location>
        <begin position="28"/>
        <end position="261"/>
    </location>
</feature>
<keyword evidence="2" id="KW-0813">Transport</keyword>
<evidence type="ECO:0000256" key="5">
    <source>
        <dbReference type="ARBA" id="ARBA00023251"/>
    </source>
</evidence>
<dbReference type="SMART" id="SM00382">
    <property type="entry name" value="AAA"/>
    <property type="match status" value="1"/>
</dbReference>
<organism evidence="7 8">
    <name type="scientific">Actinomyces israelii</name>
    <dbReference type="NCBI Taxonomy" id="1659"/>
    <lineage>
        <taxon>Bacteria</taxon>
        <taxon>Bacillati</taxon>
        <taxon>Actinomycetota</taxon>
        <taxon>Actinomycetes</taxon>
        <taxon>Actinomycetales</taxon>
        <taxon>Actinomycetaceae</taxon>
        <taxon>Actinomyces</taxon>
    </lineage>
</organism>
<dbReference type="InterPro" id="IPR003593">
    <property type="entry name" value="AAA+_ATPase"/>
</dbReference>
<proteinExistence type="predicted"/>
<evidence type="ECO:0000313" key="8">
    <source>
        <dbReference type="Proteomes" id="UP001072034"/>
    </source>
</evidence>
<dbReference type="InterPro" id="IPR050763">
    <property type="entry name" value="ABC_transporter_ATP-binding"/>
</dbReference>
<accession>A0ABT4ID87</accession>
<dbReference type="EMBL" id="JAPTMY010000061">
    <property type="protein sequence ID" value="MCZ0859531.1"/>
    <property type="molecule type" value="Genomic_DNA"/>
</dbReference>
<keyword evidence="8" id="KW-1185">Reference proteome</keyword>
<dbReference type="Pfam" id="PF00005">
    <property type="entry name" value="ABC_tran"/>
    <property type="match status" value="1"/>
</dbReference>
<dbReference type="SUPFAM" id="SSF52540">
    <property type="entry name" value="P-loop containing nucleoside triphosphate hydrolases"/>
    <property type="match status" value="1"/>
</dbReference>
<evidence type="ECO:0000313" key="7">
    <source>
        <dbReference type="EMBL" id="MCZ0859531.1"/>
    </source>
</evidence>
<dbReference type="PROSITE" id="PS50893">
    <property type="entry name" value="ABC_TRANSPORTER_2"/>
    <property type="match status" value="1"/>
</dbReference>
<evidence type="ECO:0000256" key="1">
    <source>
        <dbReference type="ARBA" id="ARBA00004202"/>
    </source>
</evidence>
<evidence type="ECO:0000256" key="3">
    <source>
        <dbReference type="ARBA" id="ARBA00022741"/>
    </source>
</evidence>